<feature type="signal peptide" evidence="1">
    <location>
        <begin position="1"/>
        <end position="25"/>
    </location>
</feature>
<evidence type="ECO:0008006" key="4">
    <source>
        <dbReference type="Google" id="ProtNLM"/>
    </source>
</evidence>
<keyword evidence="3" id="KW-1185">Reference proteome</keyword>
<accession>A0A9X1JUZ3</accession>
<dbReference type="PROSITE" id="PS51257">
    <property type="entry name" value="PROKAR_LIPOPROTEIN"/>
    <property type="match status" value="1"/>
</dbReference>
<comment type="caution">
    <text evidence="2">The sequence shown here is derived from an EMBL/GenBank/DDBJ whole genome shotgun (WGS) entry which is preliminary data.</text>
</comment>
<feature type="chain" id="PRO_5040978608" description="Lipoprotein" evidence="1">
    <location>
        <begin position="26"/>
        <end position="114"/>
    </location>
</feature>
<name>A0A9X1JUZ3_9FLAO</name>
<proteinExistence type="predicted"/>
<protein>
    <recommendedName>
        <fullName evidence="4">Lipoprotein</fullName>
    </recommendedName>
</protein>
<dbReference type="RefSeq" id="WP_219051841.1">
    <property type="nucleotide sequence ID" value="NZ_JAHWDP010000002.1"/>
</dbReference>
<evidence type="ECO:0000313" key="3">
    <source>
        <dbReference type="Proteomes" id="UP001138686"/>
    </source>
</evidence>
<dbReference type="EMBL" id="JAHWDP010000002">
    <property type="protein sequence ID" value="MBW2937414.1"/>
    <property type="molecule type" value="Genomic_DNA"/>
</dbReference>
<evidence type="ECO:0000313" key="2">
    <source>
        <dbReference type="EMBL" id="MBW2937414.1"/>
    </source>
</evidence>
<keyword evidence="1" id="KW-0732">Signal</keyword>
<sequence length="114" mass="12001">MKTLKYGIFGALFATLLLGCGTSQKSNSNTHITKQAQDTPEAFVPAQGIALDNASCKSPMIDPRDGTEILMVSAENGFGNYKVTPPKYGVQPGELLRLDCQTGKPIGIVKGGGN</sequence>
<dbReference type="Proteomes" id="UP001138686">
    <property type="component" value="Unassembled WGS sequence"/>
</dbReference>
<gene>
    <name evidence="2" type="ORF">KXJ69_04815</name>
</gene>
<evidence type="ECO:0000256" key="1">
    <source>
        <dbReference type="SAM" id="SignalP"/>
    </source>
</evidence>
<organism evidence="2 3">
    <name type="scientific">Halomarinibacterium sedimenti</name>
    <dbReference type="NCBI Taxonomy" id="2857106"/>
    <lineage>
        <taxon>Bacteria</taxon>
        <taxon>Pseudomonadati</taxon>
        <taxon>Bacteroidota</taxon>
        <taxon>Flavobacteriia</taxon>
        <taxon>Flavobacteriales</taxon>
        <taxon>Flavobacteriaceae</taxon>
        <taxon>Halomarinibacterium</taxon>
    </lineage>
</organism>
<reference evidence="2" key="1">
    <citation type="submission" date="2021-07" db="EMBL/GenBank/DDBJ databases">
        <title>Aureisphaera sp. CAU 1614 isolated from sea sediment.</title>
        <authorList>
            <person name="Kim W."/>
        </authorList>
    </citation>
    <scope>NUCLEOTIDE SEQUENCE</scope>
    <source>
        <strain evidence="2">CAU 1614</strain>
    </source>
</reference>
<dbReference type="AlphaFoldDB" id="A0A9X1JUZ3"/>